<sequence>MAAYRLDRLATGSIYLSRVMSWCQDHGKSIVSTSETFDLSSGPGRMVAFILAEVAAGELEAIRERNTNTFDYNYSQGKYKGRMTPYGYKADGDKYVVDHDAKAIILEAAQRIIDQESLRSVLIDLNKRGVPSPRDQNRVNNGKAPKGEQWSNQSLTRILSSETLLGYTLRREVITGPDGKPICNAKGEKQFGKEYVVRDETGAPVKRAEEILSRSRFDELQEALSKKTRSAPKRRTTETALLLRVLFCQCGEPMYRVFNGSKAYYRCASANKGQACGNTTVRLESTNENFTRILMEHYGDHAMQKRVYVPATNNADELASIEAEIENIAEMVMSPAFRGKTRDKLNQRLEALDARRTELEGQAVQLAGYRMEPTGETFSAHFEAFDADQRNAFLRNAKVRVIWDDSTFVAVLGAGSILNLINPGAIPVVADDGYRLSAAEADVLMEHLGETE</sequence>
<dbReference type="InterPro" id="IPR050639">
    <property type="entry name" value="SSR_resolvase"/>
</dbReference>
<evidence type="ECO:0000256" key="2">
    <source>
        <dbReference type="ARBA" id="ARBA00023172"/>
    </source>
</evidence>
<dbReference type="GO" id="GO:0003677">
    <property type="term" value="F:DNA binding"/>
    <property type="evidence" value="ECO:0007669"/>
    <property type="project" value="UniProtKB-KW"/>
</dbReference>
<keyword evidence="1" id="KW-0238">DNA-binding</keyword>
<dbReference type="InterPro" id="IPR038109">
    <property type="entry name" value="DNA_bind_recomb_sf"/>
</dbReference>
<protein>
    <submittedName>
        <fullName evidence="5">Site-specific DNA recombinase</fullName>
    </submittedName>
</protein>
<keyword evidence="2" id="KW-0233">DNA recombination</keyword>
<dbReference type="InterPro" id="IPR025827">
    <property type="entry name" value="Zn_ribbon_recom_dom"/>
</dbReference>
<dbReference type="Gene3D" id="3.90.1750.20">
    <property type="entry name" value="Putative Large Serine Recombinase, Chain B, Domain 2"/>
    <property type="match status" value="1"/>
</dbReference>
<gene>
    <name evidence="5" type="ORF">BJ970_003093</name>
</gene>
<keyword evidence="6" id="KW-1185">Reference proteome</keyword>
<accession>A0A840QAG8</accession>
<dbReference type="GO" id="GO:0000150">
    <property type="term" value="F:DNA strand exchange activity"/>
    <property type="evidence" value="ECO:0007669"/>
    <property type="project" value="InterPro"/>
</dbReference>
<dbReference type="InterPro" id="IPR006119">
    <property type="entry name" value="Resolv_N"/>
</dbReference>
<evidence type="ECO:0000256" key="1">
    <source>
        <dbReference type="ARBA" id="ARBA00023125"/>
    </source>
</evidence>
<dbReference type="SUPFAM" id="SSF53041">
    <property type="entry name" value="Resolvase-like"/>
    <property type="match status" value="1"/>
</dbReference>
<dbReference type="InterPro" id="IPR036162">
    <property type="entry name" value="Resolvase-like_N_sf"/>
</dbReference>
<dbReference type="Gene3D" id="3.40.50.1390">
    <property type="entry name" value="Resolvase, N-terminal catalytic domain"/>
    <property type="match status" value="1"/>
</dbReference>
<dbReference type="Proteomes" id="UP000584374">
    <property type="component" value="Unassembled WGS sequence"/>
</dbReference>
<comment type="caution">
    <text evidence="5">The sequence shown here is derived from an EMBL/GenBank/DDBJ whole genome shotgun (WGS) entry which is preliminary data.</text>
</comment>
<feature type="region of interest" description="Disordered" evidence="3">
    <location>
        <begin position="129"/>
        <end position="151"/>
    </location>
</feature>
<dbReference type="AlphaFoldDB" id="A0A840QAG8"/>
<dbReference type="PROSITE" id="PS51737">
    <property type="entry name" value="RECOMBINASE_DNA_BIND"/>
    <property type="match status" value="1"/>
</dbReference>
<evidence type="ECO:0000259" key="4">
    <source>
        <dbReference type="PROSITE" id="PS51737"/>
    </source>
</evidence>
<dbReference type="PANTHER" id="PTHR30461">
    <property type="entry name" value="DNA-INVERTASE FROM LAMBDOID PROPHAGE"/>
    <property type="match status" value="1"/>
</dbReference>
<name>A0A840QAG8_9PSEU</name>
<dbReference type="Pfam" id="PF13408">
    <property type="entry name" value="Zn_ribbon_recom"/>
    <property type="match status" value="1"/>
</dbReference>
<dbReference type="Pfam" id="PF07508">
    <property type="entry name" value="Recombinase"/>
    <property type="match status" value="1"/>
</dbReference>
<dbReference type="Pfam" id="PF00239">
    <property type="entry name" value="Resolvase"/>
    <property type="match status" value="1"/>
</dbReference>
<dbReference type="PANTHER" id="PTHR30461:SF2">
    <property type="entry name" value="SERINE RECOMBINASE PINE-RELATED"/>
    <property type="match status" value="1"/>
</dbReference>
<proteinExistence type="predicted"/>
<organism evidence="5 6">
    <name type="scientific">Saccharopolyspora phatthalungensis</name>
    <dbReference type="NCBI Taxonomy" id="664693"/>
    <lineage>
        <taxon>Bacteria</taxon>
        <taxon>Bacillati</taxon>
        <taxon>Actinomycetota</taxon>
        <taxon>Actinomycetes</taxon>
        <taxon>Pseudonocardiales</taxon>
        <taxon>Pseudonocardiaceae</taxon>
        <taxon>Saccharopolyspora</taxon>
    </lineage>
</organism>
<reference evidence="5 6" key="1">
    <citation type="submission" date="2020-08" db="EMBL/GenBank/DDBJ databases">
        <title>Sequencing the genomes of 1000 actinobacteria strains.</title>
        <authorList>
            <person name="Klenk H.-P."/>
        </authorList>
    </citation>
    <scope>NUCLEOTIDE SEQUENCE [LARGE SCALE GENOMIC DNA]</scope>
    <source>
        <strain evidence="5 6">DSM 45584</strain>
    </source>
</reference>
<dbReference type="RefSeq" id="WP_184726879.1">
    <property type="nucleotide sequence ID" value="NZ_JACHIW010000001.1"/>
</dbReference>
<evidence type="ECO:0000313" key="5">
    <source>
        <dbReference type="EMBL" id="MBB5155559.1"/>
    </source>
</evidence>
<dbReference type="InterPro" id="IPR011109">
    <property type="entry name" value="DNA_bind_recombinase_dom"/>
</dbReference>
<feature type="domain" description="Recombinase" evidence="4">
    <location>
        <begin position="85"/>
        <end position="230"/>
    </location>
</feature>
<evidence type="ECO:0000313" key="6">
    <source>
        <dbReference type="Proteomes" id="UP000584374"/>
    </source>
</evidence>
<evidence type="ECO:0000256" key="3">
    <source>
        <dbReference type="SAM" id="MobiDB-lite"/>
    </source>
</evidence>
<dbReference type="EMBL" id="JACHIW010000001">
    <property type="protein sequence ID" value="MBB5155559.1"/>
    <property type="molecule type" value="Genomic_DNA"/>
</dbReference>